<proteinExistence type="predicted"/>
<evidence type="ECO:0000313" key="2">
    <source>
        <dbReference type="EMBL" id="HGQ18121.1"/>
    </source>
</evidence>
<sequence length="96" mass="10785">MDKKIPPQLLLLAIIAQSKDGLSINALVDALRDMHRNGRDIYYSLGKRIDIGIPNEVVEDINVLKLLELVEEKDGKLIATRKAYDLLARLKGYIGK</sequence>
<dbReference type="EMBL" id="DTAI01000208">
    <property type="protein sequence ID" value="HGN37277.1"/>
    <property type="molecule type" value="Genomic_DNA"/>
</dbReference>
<dbReference type="AlphaFoldDB" id="A0A7J3JQ82"/>
<reference evidence="2" key="1">
    <citation type="journal article" date="2020" name="mSystems">
        <title>Genome- and Community-Level Interaction Insights into Carbon Utilization and Element Cycling Functions of Hydrothermarchaeota in Hydrothermal Sediment.</title>
        <authorList>
            <person name="Zhou Z."/>
            <person name="Liu Y."/>
            <person name="Xu W."/>
            <person name="Pan J."/>
            <person name="Luo Z.H."/>
            <person name="Li M."/>
        </authorList>
    </citation>
    <scope>NUCLEOTIDE SEQUENCE [LARGE SCALE GENOMIC DNA]</scope>
    <source>
        <strain evidence="1">SpSt-618</strain>
        <strain evidence="2">SpSt-657</strain>
    </source>
</reference>
<dbReference type="EMBL" id="DTBZ01000077">
    <property type="protein sequence ID" value="HGQ18121.1"/>
    <property type="molecule type" value="Genomic_DNA"/>
</dbReference>
<name>A0A7J3JQ82_9CREN</name>
<organism evidence="2">
    <name type="scientific">Ignisphaera aggregans</name>
    <dbReference type="NCBI Taxonomy" id="334771"/>
    <lineage>
        <taxon>Archaea</taxon>
        <taxon>Thermoproteota</taxon>
        <taxon>Thermoprotei</taxon>
        <taxon>Desulfurococcales</taxon>
        <taxon>Desulfurococcaceae</taxon>
        <taxon>Ignisphaera</taxon>
    </lineage>
</organism>
<protein>
    <submittedName>
        <fullName evidence="2">Uncharacterized protein</fullName>
    </submittedName>
</protein>
<gene>
    <name evidence="1" type="ORF">ENT87_07005</name>
    <name evidence="2" type="ORF">ENU30_03990</name>
</gene>
<comment type="caution">
    <text evidence="2">The sequence shown here is derived from an EMBL/GenBank/DDBJ whole genome shotgun (WGS) entry which is preliminary data.</text>
</comment>
<evidence type="ECO:0000313" key="1">
    <source>
        <dbReference type="EMBL" id="HGN37277.1"/>
    </source>
</evidence>
<accession>A0A7J3JQ82</accession>